<dbReference type="Pfam" id="PF12760">
    <property type="entry name" value="Zn_ribbon_IS1595"/>
    <property type="match status" value="1"/>
</dbReference>
<proteinExistence type="predicted"/>
<reference evidence="2" key="2">
    <citation type="submission" date="2022-06" db="EMBL/GenBank/DDBJ databases">
        <title>Thermospira aquatica gen. nov., sp. nov.</title>
        <authorList>
            <person name="Ben Ali Gam Z."/>
            <person name="Labat M."/>
        </authorList>
    </citation>
    <scope>NUCLEOTIDE SEQUENCE</scope>
    <source>
        <strain evidence="2">F1F22</strain>
    </source>
</reference>
<dbReference type="Proteomes" id="UP001056539">
    <property type="component" value="Chromosome"/>
</dbReference>
<sequence length="283" mass="33329">MEKDFFTLSENGAYQILEKALWPEGAICPRCKEKAHLLSCRLVYQCPKCGRQFSLKSQSIMRKSHLSPKIWLSAMFLVCQDGGINAVKLSKLLHISYKASWLLLQKLRSLMRLTTRHHTKSLRKLVKTFFFLSGIKRRQRKNFSPMQVVEIDADDTPSKLHIHLVDDVSHHWISDFFGKFFRHTSVEKRTPWLSHLNDGLKNLLEDVYHYGCRKHMQRYLDEFCFRFNIEGVSSRLEELLRRLGKRRQLLPWKKLVTEPLILPIWGFSFSFSQNISCACQIEN</sequence>
<keyword evidence="3" id="KW-1185">Reference proteome</keyword>
<name>A0AAX3BB28_9SPIR</name>
<accession>A0AAX3BB28</accession>
<dbReference type="InterPro" id="IPR024442">
    <property type="entry name" value="Transposase_Zn_ribbon"/>
</dbReference>
<dbReference type="AlphaFoldDB" id="A0AAX3BB28"/>
<evidence type="ECO:0000313" key="3">
    <source>
        <dbReference type="Proteomes" id="UP001056539"/>
    </source>
</evidence>
<feature type="domain" description="Transposase zinc-ribbon" evidence="1">
    <location>
        <begin position="9"/>
        <end position="52"/>
    </location>
</feature>
<organism evidence="2 3">
    <name type="scientific">Thermospira aquatica</name>
    <dbReference type="NCBI Taxonomy" id="2828656"/>
    <lineage>
        <taxon>Bacteria</taxon>
        <taxon>Pseudomonadati</taxon>
        <taxon>Spirochaetota</taxon>
        <taxon>Spirochaetia</taxon>
        <taxon>Brevinematales</taxon>
        <taxon>Thermospiraceae</taxon>
        <taxon>Thermospira</taxon>
    </lineage>
</organism>
<reference evidence="2" key="1">
    <citation type="submission" date="2021-04" db="EMBL/GenBank/DDBJ databases">
        <authorList>
            <person name="Postec A."/>
        </authorList>
    </citation>
    <scope>NUCLEOTIDE SEQUENCE</scope>
    <source>
        <strain evidence="2">F1F22</strain>
    </source>
</reference>
<dbReference type="RefSeq" id="WP_271434591.1">
    <property type="nucleotide sequence ID" value="NZ_CP073355.1"/>
</dbReference>
<dbReference type="EMBL" id="CP073355">
    <property type="protein sequence ID" value="URA09462.1"/>
    <property type="molecule type" value="Genomic_DNA"/>
</dbReference>
<dbReference type="KEGG" id="taqu:KDW03_08165"/>
<gene>
    <name evidence="2" type="ORF">KDW03_08165</name>
</gene>
<evidence type="ECO:0000313" key="2">
    <source>
        <dbReference type="EMBL" id="URA09462.1"/>
    </source>
</evidence>
<protein>
    <submittedName>
        <fullName evidence="2">IS1595 family transposase</fullName>
    </submittedName>
</protein>
<evidence type="ECO:0000259" key="1">
    <source>
        <dbReference type="Pfam" id="PF12760"/>
    </source>
</evidence>